<dbReference type="NCBIfam" id="TIGR03936">
    <property type="entry name" value="sam_1_link_chp"/>
    <property type="match status" value="1"/>
</dbReference>
<evidence type="ECO:0000259" key="1">
    <source>
        <dbReference type="Pfam" id="PF10105"/>
    </source>
</evidence>
<dbReference type="InterPro" id="IPR018768">
    <property type="entry name" value="DUF2344"/>
</dbReference>
<protein>
    <recommendedName>
        <fullName evidence="1">DUF2344 domain-containing protein</fullName>
    </recommendedName>
</protein>
<organism evidence="2 3">
    <name type="scientific">Ilumatobacter coccineus</name>
    <dbReference type="NCBI Taxonomy" id="467094"/>
    <lineage>
        <taxon>Bacteria</taxon>
        <taxon>Bacillati</taxon>
        <taxon>Actinomycetota</taxon>
        <taxon>Acidimicrobiia</taxon>
        <taxon>Acidimicrobiales</taxon>
        <taxon>Ilumatobacteraceae</taxon>
        <taxon>Ilumatobacter</taxon>
    </lineage>
</organism>
<accession>A0A2G6K9B2</accession>
<evidence type="ECO:0000313" key="2">
    <source>
        <dbReference type="EMBL" id="PIE32225.1"/>
    </source>
</evidence>
<evidence type="ECO:0000313" key="3">
    <source>
        <dbReference type="Proteomes" id="UP000230914"/>
    </source>
</evidence>
<dbReference type="EMBL" id="PDSL01000052">
    <property type="protein sequence ID" value="PIE32225.1"/>
    <property type="molecule type" value="Genomic_DNA"/>
</dbReference>
<dbReference type="Proteomes" id="UP000230914">
    <property type="component" value="Unassembled WGS sequence"/>
</dbReference>
<proteinExistence type="predicted"/>
<dbReference type="AlphaFoldDB" id="A0A2G6K9B2"/>
<comment type="caution">
    <text evidence="2">The sequence shown here is derived from an EMBL/GenBank/DDBJ whole genome shotgun (WGS) entry which is preliminary data.</text>
</comment>
<dbReference type="Pfam" id="PF10105">
    <property type="entry name" value="DUF2344"/>
    <property type="match status" value="1"/>
</dbReference>
<reference evidence="2 3" key="1">
    <citation type="submission" date="2017-10" db="EMBL/GenBank/DDBJ databases">
        <title>Novel microbial diversity and functional potential in the marine mammal oral microbiome.</title>
        <authorList>
            <person name="Dudek N.K."/>
            <person name="Sun C.L."/>
            <person name="Burstein D."/>
            <person name="Kantor R.S."/>
            <person name="Aliaga Goltsman D.S."/>
            <person name="Bik E.M."/>
            <person name="Thomas B.C."/>
            <person name="Banfield J.F."/>
            <person name="Relman D.A."/>
        </authorList>
    </citation>
    <scope>NUCLEOTIDE SEQUENCE [LARGE SCALE GENOMIC DNA]</scope>
    <source>
        <strain evidence="2">DOLJORAL78_61_10</strain>
    </source>
</reference>
<sequence length="233" mass="26343">MRVRIRFSKLGKVRFVSHRDMARIWERALHRAEVPLAMSEGFRPRPKISFGLALPTGAESISEYLDIETSSDTLDLAVLVPRLTEVLPEGCEVLTMAEIDRRLGSLQSTVTSTTWELWSSQLTIADHVVACDLLNRDELILERERKGKRSADDVRPMILNLRSDSTGDRLVADLATIGRALRPAELVQLAYPDIDWRDVRVLRTHQWCEHDGSRHEVLTVPTVVNASAREVLA</sequence>
<name>A0A2G6K9B2_9ACTN</name>
<feature type="domain" description="DUF2344" evidence="1">
    <location>
        <begin position="2"/>
        <end position="165"/>
    </location>
</feature>
<gene>
    <name evidence="2" type="ORF">CSA55_03910</name>
</gene>